<dbReference type="Proteomes" id="UP000294664">
    <property type="component" value="Unassembled WGS sequence"/>
</dbReference>
<protein>
    <submittedName>
        <fullName evidence="2">Putative nucleic acid-binding protein</fullName>
    </submittedName>
</protein>
<feature type="domain" description="PIN" evidence="1">
    <location>
        <begin position="6"/>
        <end position="121"/>
    </location>
</feature>
<accession>A0A4R3M5A4</accession>
<reference evidence="2 3" key="1">
    <citation type="submission" date="2019-03" db="EMBL/GenBank/DDBJ databases">
        <title>Genomic Encyclopedia of Type Strains, Phase IV (KMG-IV): sequencing the most valuable type-strain genomes for metagenomic binning, comparative biology and taxonomic classification.</title>
        <authorList>
            <person name="Goeker M."/>
        </authorList>
    </citation>
    <scope>NUCLEOTIDE SEQUENCE [LARGE SCALE GENOMIC DNA]</scope>
    <source>
        <strain evidence="2 3">DSM 9035</strain>
    </source>
</reference>
<dbReference type="AlphaFoldDB" id="A0A4R3M5A4"/>
<sequence>MNLRCFVDAPILIYLQDRAEARKRAMARHSLRSIRRNAELVVSPATLTDLYGLARRRFPTVQRDLVRNYVHDLLPACRSVGTSDLLDRAFRIEDRLGLSWAQCLTFAAAAAADCRLLVSEDLEDGLAVERTLVVNPFVTDIETVFTSLKDR</sequence>
<organism evidence="2 3">
    <name type="scientific">Aquabacter spiritensis</name>
    <dbReference type="NCBI Taxonomy" id="933073"/>
    <lineage>
        <taxon>Bacteria</taxon>
        <taxon>Pseudomonadati</taxon>
        <taxon>Pseudomonadota</taxon>
        <taxon>Alphaproteobacteria</taxon>
        <taxon>Hyphomicrobiales</taxon>
        <taxon>Xanthobacteraceae</taxon>
        <taxon>Aquabacter</taxon>
    </lineage>
</organism>
<gene>
    <name evidence="2" type="ORF">EDC64_101282</name>
</gene>
<dbReference type="InterPro" id="IPR029060">
    <property type="entry name" value="PIN-like_dom_sf"/>
</dbReference>
<dbReference type="Pfam" id="PF01850">
    <property type="entry name" value="PIN"/>
    <property type="match status" value="1"/>
</dbReference>
<keyword evidence="3" id="KW-1185">Reference proteome</keyword>
<dbReference type="EMBL" id="SMAI01000001">
    <property type="protein sequence ID" value="TCT07763.1"/>
    <property type="molecule type" value="Genomic_DNA"/>
</dbReference>
<dbReference type="InterPro" id="IPR002716">
    <property type="entry name" value="PIN_dom"/>
</dbReference>
<dbReference type="SUPFAM" id="SSF88723">
    <property type="entry name" value="PIN domain-like"/>
    <property type="match status" value="1"/>
</dbReference>
<evidence type="ECO:0000259" key="1">
    <source>
        <dbReference type="Pfam" id="PF01850"/>
    </source>
</evidence>
<evidence type="ECO:0000313" key="2">
    <source>
        <dbReference type="EMBL" id="TCT07763.1"/>
    </source>
</evidence>
<comment type="caution">
    <text evidence="2">The sequence shown here is derived from an EMBL/GenBank/DDBJ whole genome shotgun (WGS) entry which is preliminary data.</text>
</comment>
<name>A0A4R3M5A4_9HYPH</name>
<proteinExistence type="predicted"/>
<evidence type="ECO:0000313" key="3">
    <source>
        <dbReference type="Proteomes" id="UP000294664"/>
    </source>
</evidence>
<dbReference type="Gene3D" id="3.40.50.1010">
    <property type="entry name" value="5'-nuclease"/>
    <property type="match status" value="1"/>
</dbReference>